<protein>
    <submittedName>
        <fullName evidence="1">Tail protein</fullName>
    </submittedName>
</protein>
<accession>A0A8S5T7Z8</accession>
<organism evidence="1">
    <name type="scientific">Myoviridae sp. ctQQg4</name>
    <dbReference type="NCBI Taxonomy" id="2827686"/>
    <lineage>
        <taxon>Viruses</taxon>
        <taxon>Duplodnaviria</taxon>
        <taxon>Heunggongvirae</taxon>
        <taxon>Uroviricota</taxon>
        <taxon>Caudoviricetes</taxon>
    </lineage>
</organism>
<reference evidence="1" key="1">
    <citation type="journal article" date="2021" name="Proc. Natl. Acad. Sci. U.S.A.">
        <title>A Catalog of Tens of Thousands of Viruses from Human Metagenomes Reveals Hidden Associations with Chronic Diseases.</title>
        <authorList>
            <person name="Tisza M.J."/>
            <person name="Buck C.B."/>
        </authorList>
    </citation>
    <scope>NUCLEOTIDE SEQUENCE</scope>
    <source>
        <strain evidence="1">CtQQg4</strain>
    </source>
</reference>
<dbReference type="InterPro" id="IPR018755">
    <property type="entry name" value="Phage_Mu_Gp48"/>
</dbReference>
<dbReference type="EMBL" id="BK032769">
    <property type="protein sequence ID" value="DAF59366.1"/>
    <property type="molecule type" value="Genomic_DNA"/>
</dbReference>
<dbReference type="Pfam" id="PF10076">
    <property type="entry name" value="Phage_Mu_Gp48"/>
    <property type="match status" value="1"/>
</dbReference>
<proteinExistence type="predicted"/>
<name>A0A8S5T7Z8_9CAUD</name>
<evidence type="ECO:0000313" key="1">
    <source>
        <dbReference type="EMBL" id="DAF59366.1"/>
    </source>
</evidence>
<sequence>MNFDKYRRIIDLSEFAVPVSGNVEEIQEIYRSESVEIQALWNTMVDIFREQYIMTAESFGLEKWEAIFDIIPAPDDTIDDRRFNILLELAGQRPYTELKLRELLDGICGKGNYQIEQDYKNYNVHFKVSLGVKRQRNAVANLLKDIIPMNLIYDVDLLYNRHIDLSRYTHKELAQFTHFALNQEVLPK</sequence>